<evidence type="ECO:0000256" key="4">
    <source>
        <dbReference type="ARBA" id="ARBA00022968"/>
    </source>
</evidence>
<comment type="similarity">
    <text evidence="2">Belongs to the PC-esterase family. TBL subfamily.</text>
</comment>
<name>W9SEL3_9ROSA</name>
<feature type="domain" description="Trichome birefringence-like C-terminal" evidence="9">
    <location>
        <begin position="149"/>
        <end position="440"/>
    </location>
</feature>
<dbReference type="InterPro" id="IPR026057">
    <property type="entry name" value="TBL_C"/>
</dbReference>
<dbReference type="PANTHER" id="PTHR32285">
    <property type="entry name" value="PROTEIN TRICHOME BIREFRINGENCE-LIKE 9-RELATED"/>
    <property type="match status" value="1"/>
</dbReference>
<evidence type="ECO:0000256" key="8">
    <source>
        <dbReference type="SAM" id="Phobius"/>
    </source>
</evidence>
<evidence type="ECO:0000256" key="6">
    <source>
        <dbReference type="ARBA" id="ARBA00023136"/>
    </source>
</evidence>
<accession>W9SEL3</accession>
<feature type="region of interest" description="Disordered" evidence="7">
    <location>
        <begin position="63"/>
        <end position="88"/>
    </location>
</feature>
<organism evidence="11 12">
    <name type="scientific">Morus notabilis</name>
    <dbReference type="NCBI Taxonomy" id="981085"/>
    <lineage>
        <taxon>Eukaryota</taxon>
        <taxon>Viridiplantae</taxon>
        <taxon>Streptophyta</taxon>
        <taxon>Embryophyta</taxon>
        <taxon>Tracheophyta</taxon>
        <taxon>Spermatophyta</taxon>
        <taxon>Magnoliopsida</taxon>
        <taxon>eudicotyledons</taxon>
        <taxon>Gunneridae</taxon>
        <taxon>Pentapetalae</taxon>
        <taxon>rosids</taxon>
        <taxon>fabids</taxon>
        <taxon>Rosales</taxon>
        <taxon>Moraceae</taxon>
        <taxon>Moreae</taxon>
        <taxon>Morus</taxon>
    </lineage>
</organism>
<dbReference type="InterPro" id="IPR025846">
    <property type="entry name" value="TBL_N"/>
</dbReference>
<proteinExistence type="inferred from homology"/>
<evidence type="ECO:0000313" key="12">
    <source>
        <dbReference type="Proteomes" id="UP000030645"/>
    </source>
</evidence>
<protein>
    <submittedName>
        <fullName evidence="11">Uncharacterized protein</fullName>
    </submittedName>
</protein>
<dbReference type="STRING" id="981085.W9SEL3"/>
<evidence type="ECO:0000259" key="10">
    <source>
        <dbReference type="Pfam" id="PF14416"/>
    </source>
</evidence>
<dbReference type="PANTHER" id="PTHR32285:SF219">
    <property type="entry name" value="PROTEIN TRICHOME BIREFRINGENCE-LIKE 24"/>
    <property type="match status" value="1"/>
</dbReference>
<sequence length="444" mass="51420">MKLLNWKPWFPHKQNQLLVKVAVGFLLMGLAFRLLFIRSTDISPEIETPFPQETHLPQKVVASEPPASVDQMQQTGPPNSLEVKENDEQIPQNTGKCDLFTGDWVPNPAGPIYTNKSCPFIEGHQNCMRNGRPDTGYLYWRWNPRDCDLPKFDPERFLEMMRNKAWALIGDSISRNHVQSLLCMLSTVERPIDVYHDKEYKSRRWHFRTYNLTISVIWSPFLVRAAIFEDYNGVSTSEVKLHLDKLDSKWTDLYQNLDYMIISTGKWFLKSSIYYENNEVVGCHYCPKRNFEELGFDFAYRKALRFVMNYIATSGHKGSILFRTSTPDHFENGEWSNGGTCKRTSPAKEGEFQLKDIHRILRDIELEEFKNVTEKASANGVNLKLLDVNPLSLLRPDGHPGPYRGYHPFAHDKNAKVQNDCLHWCLPGPIDLWNDVIMEMLVNG</sequence>
<feature type="domain" description="Trichome birefringence-like N-terminal" evidence="10">
    <location>
        <begin position="96"/>
        <end position="148"/>
    </location>
</feature>
<keyword evidence="4" id="KW-0735">Signal-anchor</keyword>
<dbReference type="Pfam" id="PF14416">
    <property type="entry name" value="PMR5N"/>
    <property type="match status" value="1"/>
</dbReference>
<dbReference type="InterPro" id="IPR029962">
    <property type="entry name" value="TBL"/>
</dbReference>
<comment type="subcellular location">
    <subcellularLocation>
        <location evidence="1">Membrane</location>
        <topology evidence="1">Single-pass membrane protein</topology>
    </subcellularLocation>
</comment>
<evidence type="ECO:0000313" key="11">
    <source>
        <dbReference type="EMBL" id="EXC02936.1"/>
    </source>
</evidence>
<dbReference type="OrthoDB" id="630188at2759"/>
<evidence type="ECO:0000259" key="9">
    <source>
        <dbReference type="Pfam" id="PF13839"/>
    </source>
</evidence>
<dbReference type="GO" id="GO:0016413">
    <property type="term" value="F:O-acetyltransferase activity"/>
    <property type="evidence" value="ECO:0007669"/>
    <property type="project" value="InterPro"/>
</dbReference>
<evidence type="ECO:0000256" key="7">
    <source>
        <dbReference type="SAM" id="MobiDB-lite"/>
    </source>
</evidence>
<keyword evidence="12" id="KW-1185">Reference proteome</keyword>
<evidence type="ECO:0000256" key="5">
    <source>
        <dbReference type="ARBA" id="ARBA00022989"/>
    </source>
</evidence>
<dbReference type="EMBL" id="KE345372">
    <property type="protein sequence ID" value="EXC02936.1"/>
    <property type="molecule type" value="Genomic_DNA"/>
</dbReference>
<dbReference type="Proteomes" id="UP000030645">
    <property type="component" value="Unassembled WGS sequence"/>
</dbReference>
<keyword evidence="5 8" id="KW-1133">Transmembrane helix</keyword>
<dbReference type="Pfam" id="PF13839">
    <property type="entry name" value="PC-Esterase"/>
    <property type="match status" value="1"/>
</dbReference>
<feature type="transmembrane region" description="Helical" evidence="8">
    <location>
        <begin position="17"/>
        <end position="36"/>
    </location>
</feature>
<evidence type="ECO:0000256" key="3">
    <source>
        <dbReference type="ARBA" id="ARBA00022692"/>
    </source>
</evidence>
<dbReference type="GO" id="GO:0005794">
    <property type="term" value="C:Golgi apparatus"/>
    <property type="evidence" value="ECO:0007669"/>
    <property type="project" value="TreeGrafter"/>
</dbReference>
<gene>
    <name evidence="11" type="ORF">L484_012063</name>
</gene>
<keyword evidence="3 8" id="KW-0812">Transmembrane</keyword>
<dbReference type="AlphaFoldDB" id="W9SEL3"/>
<evidence type="ECO:0000256" key="1">
    <source>
        <dbReference type="ARBA" id="ARBA00004167"/>
    </source>
</evidence>
<dbReference type="GO" id="GO:0016020">
    <property type="term" value="C:membrane"/>
    <property type="evidence" value="ECO:0007669"/>
    <property type="project" value="UniProtKB-SubCell"/>
</dbReference>
<dbReference type="eggNOG" id="ENOG502QSJI">
    <property type="taxonomic scope" value="Eukaryota"/>
</dbReference>
<keyword evidence="6 8" id="KW-0472">Membrane</keyword>
<reference evidence="12" key="1">
    <citation type="submission" date="2013-01" db="EMBL/GenBank/DDBJ databases">
        <title>Draft Genome Sequence of a Mulberry Tree, Morus notabilis C.K. Schneid.</title>
        <authorList>
            <person name="He N."/>
            <person name="Zhao S."/>
        </authorList>
    </citation>
    <scope>NUCLEOTIDE SEQUENCE</scope>
</reference>
<dbReference type="KEGG" id="mnt:21395294"/>
<evidence type="ECO:0000256" key="2">
    <source>
        <dbReference type="ARBA" id="ARBA00007727"/>
    </source>
</evidence>